<dbReference type="InterPro" id="IPR011050">
    <property type="entry name" value="Pectin_lyase_fold/virulence"/>
</dbReference>
<proteinExistence type="predicted"/>
<dbReference type="EMBL" id="MT144332">
    <property type="protein sequence ID" value="QJA52348.1"/>
    <property type="molecule type" value="Genomic_DNA"/>
</dbReference>
<reference evidence="1" key="1">
    <citation type="submission" date="2020-03" db="EMBL/GenBank/DDBJ databases">
        <title>The deep terrestrial virosphere.</title>
        <authorList>
            <person name="Holmfeldt K."/>
            <person name="Nilsson E."/>
            <person name="Simone D."/>
            <person name="Lopez-Fernandez M."/>
            <person name="Wu X."/>
            <person name="de Brujin I."/>
            <person name="Lundin D."/>
            <person name="Andersson A."/>
            <person name="Bertilsson S."/>
            <person name="Dopson M."/>
        </authorList>
    </citation>
    <scope>NUCLEOTIDE SEQUENCE</scope>
    <source>
        <strain evidence="1">TM448A02615</strain>
    </source>
</reference>
<evidence type="ECO:0000313" key="1">
    <source>
        <dbReference type="EMBL" id="QJA52348.1"/>
    </source>
</evidence>
<dbReference type="Gene3D" id="2.160.20.10">
    <property type="entry name" value="Single-stranded right-handed beta-helix, Pectin lyase-like"/>
    <property type="match status" value="1"/>
</dbReference>
<protein>
    <submittedName>
        <fullName evidence="1">Uncharacterized protein</fullName>
    </submittedName>
</protein>
<dbReference type="AlphaFoldDB" id="A0A6H1ZXW4"/>
<organism evidence="1">
    <name type="scientific">viral metagenome</name>
    <dbReference type="NCBI Taxonomy" id="1070528"/>
    <lineage>
        <taxon>unclassified sequences</taxon>
        <taxon>metagenomes</taxon>
        <taxon>organismal metagenomes</taxon>
    </lineage>
</organism>
<name>A0A6H1ZXW4_9ZZZZ</name>
<gene>
    <name evidence="1" type="ORF">TM448A02615_0009</name>
</gene>
<dbReference type="InterPro" id="IPR012334">
    <property type="entry name" value="Pectin_lyas_fold"/>
</dbReference>
<accession>A0A6H1ZXW4</accession>
<sequence>MPTSHYPHGFKNGVSIRGLNVLNTYAGNVFWVDSGIGSNGNDGLTPERPWATVDYAIGRCKASNGDIIMVSPGHAESIIAATTIVWDVAGLQIIGLGKGDLRPTFTFTTAAAAAIPVTGADGYIENCRFLCNIASQNHMFDVAADDLEVAFCDFREGSAVGLTFITADTADGDSDNLYIHNNTFFQPTAGVGDAAIAIGKDMANIRIEDNVIYGDFDLACVDVPAGGNACTNLQINRNYMTNLLTGQHCVQVNGSAVTGMCYDNRFATDTQAATLDASLMRCAGNTWTDLATEDAEGIPVNALMDGATNLLGVDDAANLGLTTNVVADADGSALERLEYIQTAEATIQSVLSGATGIATFPAAAVAADGVSMAEVLRYISENQGERLVSKAYADLTSYTTLAAFTVTGDVEAKVVGVVGATGITSTSGTTTLAIGTTELATGIIAASTVNNTQFAATDVWIDTTPANDCELMASAAWHIIGGGADIILTGSADDLTAGTLTLYCWWRPLSAGATVVAA</sequence>
<dbReference type="SUPFAM" id="SSF51126">
    <property type="entry name" value="Pectin lyase-like"/>
    <property type="match status" value="1"/>
</dbReference>